<dbReference type="Pfam" id="PF02551">
    <property type="entry name" value="Acyl_CoA_thio"/>
    <property type="match status" value="1"/>
</dbReference>
<keyword evidence="3" id="KW-0378">Hydrolase</keyword>
<dbReference type="FunFam" id="2.40.160.210:FF:000001">
    <property type="entry name" value="Acyl-CoA thioesterase II"/>
    <property type="match status" value="1"/>
</dbReference>
<dbReference type="Pfam" id="PF13622">
    <property type="entry name" value="4HBT_3"/>
    <property type="match status" value="1"/>
</dbReference>
<gene>
    <name evidence="10" type="ORF">G9U51_08810</name>
</gene>
<organism evidence="10 11">
    <name type="scientific">Metallococcus carri</name>
    <dbReference type="NCBI Taxonomy" id="1656884"/>
    <lineage>
        <taxon>Bacteria</taxon>
        <taxon>Bacillati</taxon>
        <taxon>Actinomycetota</taxon>
        <taxon>Actinomycetes</taxon>
        <taxon>Micrococcales</taxon>
        <taxon>Dermacoccaceae</taxon>
        <taxon>Metallococcus</taxon>
    </lineage>
</organism>
<proteinExistence type="inferred from homology"/>
<dbReference type="InterPro" id="IPR049449">
    <property type="entry name" value="TesB_ACOT8-like_N"/>
</dbReference>
<dbReference type="InterPro" id="IPR003703">
    <property type="entry name" value="Acyl_CoA_thio"/>
</dbReference>
<comment type="catalytic activity">
    <reaction evidence="5">
        <text>a fatty acyl-CoA + H2O = a fatty acid + CoA + H(+)</text>
        <dbReference type="Rhea" id="RHEA:16781"/>
        <dbReference type="ChEBI" id="CHEBI:15377"/>
        <dbReference type="ChEBI" id="CHEBI:15378"/>
        <dbReference type="ChEBI" id="CHEBI:28868"/>
        <dbReference type="ChEBI" id="CHEBI:57287"/>
        <dbReference type="ChEBI" id="CHEBI:77636"/>
        <dbReference type="EC" id="3.1.2.20"/>
    </reaction>
    <physiologicalReaction direction="left-to-right" evidence="5">
        <dbReference type="Rhea" id="RHEA:16782"/>
    </physiologicalReaction>
</comment>
<reference evidence="10" key="1">
    <citation type="submission" date="2020-03" db="EMBL/GenBank/DDBJ databases">
        <title>Draft sequencing of Calidifontibacter sp. DB0510.</title>
        <authorList>
            <person name="Kim D.-U."/>
        </authorList>
    </citation>
    <scope>NUCLEOTIDE SEQUENCE</scope>
    <source>
        <strain evidence="10">DB0510</strain>
    </source>
</reference>
<evidence type="ECO:0000256" key="7">
    <source>
        <dbReference type="ARBA" id="ARBA00079653"/>
    </source>
</evidence>
<evidence type="ECO:0000259" key="9">
    <source>
        <dbReference type="Pfam" id="PF13622"/>
    </source>
</evidence>
<dbReference type="InterPro" id="IPR042171">
    <property type="entry name" value="Acyl-CoA_hotdog"/>
</dbReference>
<dbReference type="PANTHER" id="PTHR11066:SF34">
    <property type="entry name" value="ACYL-COENZYME A THIOESTERASE 8"/>
    <property type="match status" value="1"/>
</dbReference>
<keyword evidence="4" id="KW-0443">Lipid metabolism</keyword>
<evidence type="ECO:0000313" key="11">
    <source>
        <dbReference type="Proteomes" id="UP000744769"/>
    </source>
</evidence>
<evidence type="ECO:0000256" key="4">
    <source>
        <dbReference type="ARBA" id="ARBA00023098"/>
    </source>
</evidence>
<dbReference type="Gene3D" id="2.40.160.210">
    <property type="entry name" value="Acyl-CoA thioesterase, double hotdog domain"/>
    <property type="match status" value="1"/>
</dbReference>
<comment type="similarity">
    <text evidence="1">Belongs to the C/M/P thioester hydrolase family.</text>
</comment>
<dbReference type="GO" id="GO:0047617">
    <property type="term" value="F:fatty acyl-CoA hydrolase activity"/>
    <property type="evidence" value="ECO:0007669"/>
    <property type="project" value="UniProtKB-EC"/>
</dbReference>
<evidence type="ECO:0000256" key="6">
    <source>
        <dbReference type="ARBA" id="ARBA00071120"/>
    </source>
</evidence>
<evidence type="ECO:0000256" key="5">
    <source>
        <dbReference type="ARBA" id="ARBA00050943"/>
    </source>
</evidence>
<dbReference type="AlphaFoldDB" id="A0A967AZB7"/>
<dbReference type="InterPro" id="IPR025652">
    <property type="entry name" value="TesB_C"/>
</dbReference>
<dbReference type="GO" id="GO:0009062">
    <property type="term" value="P:fatty acid catabolic process"/>
    <property type="evidence" value="ECO:0007669"/>
    <property type="project" value="TreeGrafter"/>
</dbReference>
<dbReference type="PANTHER" id="PTHR11066">
    <property type="entry name" value="ACYL-COA THIOESTERASE"/>
    <property type="match status" value="1"/>
</dbReference>
<dbReference type="GO" id="GO:0006637">
    <property type="term" value="P:acyl-CoA metabolic process"/>
    <property type="evidence" value="ECO:0007669"/>
    <property type="project" value="InterPro"/>
</dbReference>
<evidence type="ECO:0000256" key="2">
    <source>
        <dbReference type="ARBA" id="ARBA00011881"/>
    </source>
</evidence>
<evidence type="ECO:0000256" key="1">
    <source>
        <dbReference type="ARBA" id="ARBA00006538"/>
    </source>
</evidence>
<comment type="caution">
    <text evidence="10">The sequence shown here is derived from an EMBL/GenBank/DDBJ whole genome shotgun (WGS) entry which is preliminary data.</text>
</comment>
<dbReference type="Proteomes" id="UP000744769">
    <property type="component" value="Unassembled WGS sequence"/>
</dbReference>
<dbReference type="CDD" id="cd03444">
    <property type="entry name" value="Thioesterase_II_repeat1"/>
    <property type="match status" value="1"/>
</dbReference>
<dbReference type="CDD" id="cd03445">
    <property type="entry name" value="Thioesterase_II_repeat2"/>
    <property type="match status" value="1"/>
</dbReference>
<dbReference type="EMBL" id="JAAOIV010000005">
    <property type="protein sequence ID" value="NHN55874.1"/>
    <property type="molecule type" value="Genomic_DNA"/>
</dbReference>
<keyword evidence="11" id="KW-1185">Reference proteome</keyword>
<feature type="domain" description="Acyl-CoA thioesterase 2 C-terminal" evidence="8">
    <location>
        <begin position="235"/>
        <end position="346"/>
    </location>
</feature>
<sequence>MSDQRRGTRTAYGRIGIRTSWQSPRACLARVCRVTSEPANSEDVDPVRTLLEVLDLEPAGTTPFGPDPSPADLDEDDVPSRELELFVGRSQITPHKRVFGGQVLAQSLIAAGRSVQAVDGLQARRPHSLHAYFIRPGDSLEPIRFAVENLRDGNSFSVRRVFAMQKGRTILSATLSFQEPADGLDHQAQMPSTPDPDRVRTTAEELKGIDHPAADHWRSRAIDVRTVEGALYYQPGRQHNAHQNVWMRCAGPLPDDPLLHTAILAYASDYTLLESVLRRHGMAWADRRLRVASLDHAMWFHRPVRIDNWVLYQQESPSASGGRGLGLGKIFGLDGTLVASVAQEGMVRVKQPE</sequence>
<evidence type="ECO:0000313" key="10">
    <source>
        <dbReference type="EMBL" id="NHN55874.1"/>
    </source>
</evidence>
<evidence type="ECO:0000259" key="8">
    <source>
        <dbReference type="Pfam" id="PF02551"/>
    </source>
</evidence>
<name>A0A967AZB7_9MICO</name>
<comment type="subunit">
    <text evidence="2">Homotetramer.</text>
</comment>
<dbReference type="InterPro" id="IPR029069">
    <property type="entry name" value="HotDog_dom_sf"/>
</dbReference>
<dbReference type="SUPFAM" id="SSF54637">
    <property type="entry name" value="Thioesterase/thiol ester dehydrase-isomerase"/>
    <property type="match status" value="2"/>
</dbReference>
<feature type="domain" description="Acyl-CoA thioesterase-like N-terminal HotDog" evidence="9">
    <location>
        <begin position="95"/>
        <end position="178"/>
    </location>
</feature>
<protein>
    <recommendedName>
        <fullName evidence="6">Acyl-CoA thioesterase 2</fullName>
    </recommendedName>
    <alternativeName>
        <fullName evidence="7">Thioesterase II</fullName>
    </alternativeName>
</protein>
<evidence type="ECO:0000256" key="3">
    <source>
        <dbReference type="ARBA" id="ARBA00022801"/>
    </source>
</evidence>
<accession>A0A967AZB7</accession>